<dbReference type="AlphaFoldDB" id="A0A8S1SGA3"/>
<protein>
    <submittedName>
        <fullName evidence="1">Uncharacterized protein</fullName>
    </submittedName>
</protein>
<keyword evidence="2" id="KW-1185">Reference proteome</keyword>
<accession>A0A8S1SGA3</accession>
<dbReference type="Proteomes" id="UP000689195">
    <property type="component" value="Unassembled WGS sequence"/>
</dbReference>
<evidence type="ECO:0000313" key="2">
    <source>
        <dbReference type="Proteomes" id="UP000689195"/>
    </source>
</evidence>
<evidence type="ECO:0000313" key="1">
    <source>
        <dbReference type="EMBL" id="CAD8138928.1"/>
    </source>
</evidence>
<name>A0A8S1SGA3_9CILI</name>
<dbReference type="OrthoDB" id="302303at2759"/>
<dbReference type="EMBL" id="CAJJDO010000007">
    <property type="protein sequence ID" value="CAD8138928.1"/>
    <property type="molecule type" value="Genomic_DNA"/>
</dbReference>
<comment type="caution">
    <text evidence="1">The sequence shown here is derived from an EMBL/GenBank/DDBJ whole genome shotgun (WGS) entry which is preliminary data.</text>
</comment>
<gene>
    <name evidence="1" type="ORF">PPENT_87.1.T0070383</name>
</gene>
<organism evidence="1 2">
    <name type="scientific">Paramecium pentaurelia</name>
    <dbReference type="NCBI Taxonomy" id="43138"/>
    <lineage>
        <taxon>Eukaryota</taxon>
        <taxon>Sar</taxon>
        <taxon>Alveolata</taxon>
        <taxon>Ciliophora</taxon>
        <taxon>Intramacronucleata</taxon>
        <taxon>Oligohymenophorea</taxon>
        <taxon>Peniculida</taxon>
        <taxon>Parameciidae</taxon>
        <taxon>Paramecium</taxon>
    </lineage>
</organism>
<proteinExistence type="predicted"/>
<reference evidence="1" key="1">
    <citation type="submission" date="2021-01" db="EMBL/GenBank/DDBJ databases">
        <authorList>
            <consortium name="Genoscope - CEA"/>
            <person name="William W."/>
        </authorList>
    </citation>
    <scope>NUCLEOTIDE SEQUENCE</scope>
</reference>
<sequence length="302" mass="36058">MNFVFSQQNDLSLNKDGINKKIKKIKSKVKKQKLTNHYNNSLSSKDEAKYIFELTSSKNEQKYQQIDHSRPTIMSYLHKDVFSNLFKIISIQQQKQEIIVKCLPFKETNLLDIKKDFPFYINLDEISTNISSFDSQRTLECKKQKDVPQEKYEFILNPKQDIIGCNRIVNNSWLKMFGINQDMMIHNLLRNQSFPFGWDLENQFIQNQISNIYSNQKLRVQLVCYNGQKFNAQIQVKAEIETNTKKQFVQRYTIQYFINREQLSLSKVEQNFRVYFELKDLSQELLDKFIEKTNKHCQIKKL</sequence>